<accession>A0A0A7UYN7</accession>
<evidence type="ECO:0000313" key="2">
    <source>
        <dbReference type="EMBL" id="AJA91663.1"/>
    </source>
</evidence>
<protein>
    <submittedName>
        <fullName evidence="2">F protein</fullName>
    </submittedName>
</protein>
<dbReference type="Pfam" id="PF12259">
    <property type="entry name" value="Baculo_F"/>
    <property type="match status" value="1"/>
</dbReference>
<organismHost>
    <name type="scientific">Adoxophyes</name>
    <dbReference type="NCBI Taxonomy" id="85584"/>
</organismHost>
<keyword evidence="1" id="KW-0472">Membrane</keyword>
<evidence type="ECO:0000256" key="1">
    <source>
        <dbReference type="SAM" id="Phobius"/>
    </source>
</evidence>
<keyword evidence="1" id="KW-1133">Transmembrane helix</keyword>
<organism evidence="2">
    <name type="scientific">Adoxophyes orana granulovirus</name>
    <name type="common">AoGV</name>
    <dbReference type="NCBI Taxonomy" id="170617"/>
    <lineage>
        <taxon>Viruses</taxon>
        <taxon>Viruses incertae sedis</taxon>
        <taxon>Naldaviricetes</taxon>
        <taxon>Lefavirales</taxon>
        <taxon>Baculoviridae</taxon>
        <taxon>Betabaculovirus</taxon>
        <taxon>Betabaculovirus adoranae</taxon>
    </lineage>
</organism>
<dbReference type="InterPro" id="IPR022048">
    <property type="entry name" value="Envelope_fusion-like"/>
</dbReference>
<proteinExistence type="predicted"/>
<reference evidence="2" key="1">
    <citation type="journal article" date="2015" name="J. Gen. Virol.">
        <title>Isolation of an Adoxophyes orana granulovirus (AdorGV) occlusion body morphology mutant: biological activity, genome sequence and relationship to other isolates of AdorGV.</title>
        <authorList>
            <person name="Nakai M."/>
            <person name="Harrison R.L."/>
            <person name="Uchida H."/>
            <person name="Ukuda R."/>
            <person name="Hikihara S."/>
            <person name="Ishii K."/>
            <person name="Kunimi Y."/>
        </authorList>
    </citation>
    <scope>NUCLEOTIDE SEQUENCE</scope>
    <source>
        <strain evidence="2">Miyazaki</strain>
    </source>
</reference>
<sequence length="574" mass="67492">MKTIILISIFVVLCTNGDKIDKYIKIIKVNETGFHYEYVGKLGFVVNSWHFIFKIDYTVLNVQLQKAKDILNTNNKLNCTSQATKKEISYLLNERIVTIEEIHRSIEYLLGKKNRITRDVDNYMLGGMLNFVGRTWKYTIGVMDDRDADTLYELVDKMDNVEDHIKVLTNETLNLSKFMENNYYRIDINDKCDSLDLTNIKNNINEIEMQYNKLITGIQTSIYSRKLSSLIYNPQNLLMEMKNVDSNVWDKETEWVVEPQHSRMHAIMNLIQCDVFKDAHNMLVFVINVPRMDKSQFSLYKTVPVPKCLNEICKFIAPDSKYIGFNEDNQYVRLDDINDCSQLNNLVLCYDSITSKKIDYTSSCDVRLFKNNKDLHKCDVHATRFSKEIFYNLNNNNKWFFIMSDPVAAHLNCGSGKYDIETQLEGSGVLIMLKYCKLKTSRTVLIGKHKKQKKFANFQVVNFNFSKYLFNDRLATDRIVKNLDFETISHITQQLSKLQNTENNDTILNVHKYSHPYSDWYEIFFNFDWWFDLKILFYIVCALIVCIIIYNVKKYCCWCIPNTKPQLSIFSPNY</sequence>
<name>A0A0A7UYN7_GVAO</name>
<dbReference type="EMBL" id="KM226332">
    <property type="protein sequence ID" value="AJA91663.1"/>
    <property type="molecule type" value="Genomic_DNA"/>
</dbReference>
<keyword evidence="1" id="KW-0812">Transmembrane</keyword>
<feature type="transmembrane region" description="Helical" evidence="1">
    <location>
        <begin position="535"/>
        <end position="552"/>
    </location>
</feature>